<evidence type="ECO:0000259" key="14">
    <source>
        <dbReference type="Pfam" id="PF02782"/>
    </source>
</evidence>
<name>A0AAW1MGR0_POPJA</name>
<dbReference type="PROSITE" id="PS00445">
    <property type="entry name" value="FGGY_KINASES_2"/>
    <property type="match status" value="1"/>
</dbReference>
<evidence type="ECO:0000256" key="3">
    <source>
        <dbReference type="ARBA" id="ARBA00012099"/>
    </source>
</evidence>
<keyword evidence="4 12" id="KW-0808">Transferase</keyword>
<dbReference type="Proteomes" id="UP001458880">
    <property type="component" value="Unassembled WGS sequence"/>
</dbReference>
<dbReference type="PANTHER" id="PTHR10196">
    <property type="entry name" value="SUGAR KINASE"/>
    <property type="match status" value="1"/>
</dbReference>
<keyword evidence="5" id="KW-0547">Nucleotide-binding</keyword>
<evidence type="ECO:0000256" key="1">
    <source>
        <dbReference type="ARBA" id="ARBA00005190"/>
    </source>
</evidence>
<dbReference type="PROSITE" id="PS00933">
    <property type="entry name" value="FGGY_KINASES_1"/>
    <property type="match status" value="1"/>
</dbReference>
<dbReference type="GO" id="GO:0006641">
    <property type="term" value="P:triglyceride metabolic process"/>
    <property type="evidence" value="ECO:0007669"/>
    <property type="project" value="TreeGrafter"/>
</dbReference>
<dbReference type="InterPro" id="IPR000577">
    <property type="entry name" value="Carb_kinase_FGGY"/>
</dbReference>
<dbReference type="EC" id="2.7.1.30" evidence="3"/>
<comment type="catalytic activity">
    <reaction evidence="10">
        <text>glycerol + ATP = sn-glycerol 3-phosphate + ADP + H(+)</text>
        <dbReference type="Rhea" id="RHEA:21644"/>
        <dbReference type="ChEBI" id="CHEBI:15378"/>
        <dbReference type="ChEBI" id="CHEBI:17754"/>
        <dbReference type="ChEBI" id="CHEBI:30616"/>
        <dbReference type="ChEBI" id="CHEBI:57597"/>
        <dbReference type="ChEBI" id="CHEBI:456216"/>
        <dbReference type="EC" id="2.7.1.30"/>
    </reaction>
</comment>
<feature type="domain" description="Carbohydrate kinase FGGY N-terminal" evidence="13">
    <location>
        <begin position="5"/>
        <end position="261"/>
    </location>
</feature>
<dbReference type="PANTHER" id="PTHR10196:SF82">
    <property type="entry name" value="GLYCEROL KINASE"/>
    <property type="match status" value="1"/>
</dbReference>
<dbReference type="Pfam" id="PF02782">
    <property type="entry name" value="FGGY_C"/>
    <property type="match status" value="1"/>
</dbReference>
<dbReference type="PIRSF" id="PIRSF000538">
    <property type="entry name" value="GlpK"/>
    <property type="match status" value="1"/>
</dbReference>
<dbReference type="InterPro" id="IPR018483">
    <property type="entry name" value="Carb_kinase_FGGY_CS"/>
</dbReference>
<organism evidence="15 16">
    <name type="scientific">Popillia japonica</name>
    <name type="common">Japanese beetle</name>
    <dbReference type="NCBI Taxonomy" id="7064"/>
    <lineage>
        <taxon>Eukaryota</taxon>
        <taxon>Metazoa</taxon>
        <taxon>Ecdysozoa</taxon>
        <taxon>Arthropoda</taxon>
        <taxon>Hexapoda</taxon>
        <taxon>Insecta</taxon>
        <taxon>Pterygota</taxon>
        <taxon>Neoptera</taxon>
        <taxon>Endopterygota</taxon>
        <taxon>Coleoptera</taxon>
        <taxon>Polyphaga</taxon>
        <taxon>Scarabaeiformia</taxon>
        <taxon>Scarabaeidae</taxon>
        <taxon>Rutelinae</taxon>
        <taxon>Popillia</taxon>
    </lineage>
</organism>
<keyword evidence="6 12" id="KW-0418">Kinase</keyword>
<sequence>MPRLIGAIDAGTSSARFLLFQAETSVVVASHQIELKKTFPQEGWVEQDPVELLNAVRESINKAIEQFQNHNGDITGIMAVGVTNQRESTIVWDKNTGEPLYNSIVWLDMRTTSIVEQLLDTVPNKTRNKNYLKPLCGLPLSPYFSGVKLKWLYDNVAKIKKAMDSGTCLFGTVDTWIIWNLTGGVNGGVHVTDVSNASRTMLMNIETLNWDPVLLKFFNIPHSILPTIKSSSEIYGVFSDGPLKGVPLSGCVGDQQSALIGQQCFSPGQAKATYGTGCFLLYNTGTVKVDSTHGLLTTIAYQFGSSAPPVYALEGSVAIAGAAFSWLRDNLNILPSYSETQNVAEQADLLKEGNVYFVPAFSGLYAPYWQQDARGVICGITEDTHSSHIVRAALDAVCFQVRDVVEAMNKDYGSVLRTLQVDGGMTANSLLMQLQADLTGIKILKPDMSESTALGAAMVAGAAVGEWNIYNRIKTGVHTWSPTFTENERDIRYHKWKEAIERSLGWRN</sequence>
<dbReference type="InterPro" id="IPR043129">
    <property type="entry name" value="ATPase_NBD"/>
</dbReference>
<dbReference type="GO" id="GO:0046167">
    <property type="term" value="P:glycerol-3-phosphate biosynthetic process"/>
    <property type="evidence" value="ECO:0007669"/>
    <property type="project" value="TreeGrafter"/>
</dbReference>
<evidence type="ECO:0000259" key="13">
    <source>
        <dbReference type="Pfam" id="PF00370"/>
    </source>
</evidence>
<proteinExistence type="inferred from homology"/>
<dbReference type="InterPro" id="IPR005999">
    <property type="entry name" value="Glycerol_kin"/>
</dbReference>
<feature type="domain" description="Carbohydrate kinase FGGY C-terminal" evidence="14">
    <location>
        <begin position="271"/>
        <end position="463"/>
    </location>
</feature>
<dbReference type="Gene3D" id="3.30.420.40">
    <property type="match status" value="2"/>
</dbReference>
<gene>
    <name evidence="15" type="ORF">QE152_g6428</name>
</gene>
<dbReference type="Pfam" id="PF00370">
    <property type="entry name" value="FGGY_N"/>
    <property type="match status" value="1"/>
</dbReference>
<dbReference type="EMBL" id="JASPKY010000043">
    <property type="protein sequence ID" value="KAK9745962.1"/>
    <property type="molecule type" value="Genomic_DNA"/>
</dbReference>
<evidence type="ECO:0000256" key="11">
    <source>
        <dbReference type="ARBA" id="ARBA00071571"/>
    </source>
</evidence>
<dbReference type="InterPro" id="IPR018484">
    <property type="entry name" value="FGGY_N"/>
</dbReference>
<comment type="pathway">
    <text evidence="1">Polyol metabolism; glycerol degradation via glycerol kinase pathway; sn-glycerol 3-phosphate from glycerol: step 1/1.</text>
</comment>
<dbReference type="AlphaFoldDB" id="A0AAW1MGR0"/>
<comment type="caution">
    <text evidence="15">The sequence shown here is derived from an EMBL/GenBank/DDBJ whole genome shotgun (WGS) entry which is preliminary data.</text>
</comment>
<keyword evidence="16" id="KW-1185">Reference proteome</keyword>
<dbReference type="InterPro" id="IPR018485">
    <property type="entry name" value="FGGY_C"/>
</dbReference>
<dbReference type="GO" id="GO:0004370">
    <property type="term" value="F:glycerol kinase activity"/>
    <property type="evidence" value="ECO:0007669"/>
    <property type="project" value="UniProtKB-EC"/>
</dbReference>
<dbReference type="FunFam" id="3.30.420.40:FF:000177">
    <property type="entry name" value="Glycerol kinase"/>
    <property type="match status" value="1"/>
</dbReference>
<dbReference type="FunFam" id="3.30.420.40:FF:000108">
    <property type="entry name" value="Glycerol kinase, glycosomal"/>
    <property type="match status" value="1"/>
</dbReference>
<evidence type="ECO:0000256" key="6">
    <source>
        <dbReference type="ARBA" id="ARBA00022777"/>
    </source>
</evidence>
<keyword evidence="7" id="KW-0319">Glycerol metabolism</keyword>
<evidence type="ECO:0000256" key="9">
    <source>
        <dbReference type="ARBA" id="ARBA00043149"/>
    </source>
</evidence>
<dbReference type="CDD" id="cd07792">
    <property type="entry name" value="ASKHA_NBD_FGGY_GK1-3-like"/>
    <property type="match status" value="1"/>
</dbReference>
<dbReference type="NCBIfam" id="TIGR01311">
    <property type="entry name" value="glycerol_kin"/>
    <property type="match status" value="1"/>
</dbReference>
<evidence type="ECO:0000313" key="16">
    <source>
        <dbReference type="Proteomes" id="UP001458880"/>
    </source>
</evidence>
<dbReference type="SUPFAM" id="SSF53067">
    <property type="entry name" value="Actin-like ATPase domain"/>
    <property type="match status" value="2"/>
</dbReference>
<evidence type="ECO:0000256" key="12">
    <source>
        <dbReference type="RuleBase" id="RU003733"/>
    </source>
</evidence>
<evidence type="ECO:0000256" key="5">
    <source>
        <dbReference type="ARBA" id="ARBA00022741"/>
    </source>
</evidence>
<comment type="similarity">
    <text evidence="2 12">Belongs to the FGGY kinase family.</text>
</comment>
<evidence type="ECO:0000313" key="15">
    <source>
        <dbReference type="EMBL" id="KAK9745962.1"/>
    </source>
</evidence>
<evidence type="ECO:0000256" key="10">
    <source>
        <dbReference type="ARBA" id="ARBA00052101"/>
    </source>
</evidence>
<evidence type="ECO:0000256" key="2">
    <source>
        <dbReference type="ARBA" id="ARBA00009156"/>
    </source>
</evidence>
<dbReference type="NCBIfam" id="NF000756">
    <property type="entry name" value="PRK00047.1"/>
    <property type="match status" value="1"/>
</dbReference>
<evidence type="ECO:0000256" key="7">
    <source>
        <dbReference type="ARBA" id="ARBA00022798"/>
    </source>
</evidence>
<evidence type="ECO:0000256" key="4">
    <source>
        <dbReference type="ARBA" id="ARBA00022679"/>
    </source>
</evidence>
<keyword evidence="8" id="KW-0067">ATP-binding</keyword>
<dbReference type="GO" id="GO:0005524">
    <property type="term" value="F:ATP binding"/>
    <property type="evidence" value="ECO:0007669"/>
    <property type="project" value="UniProtKB-KW"/>
</dbReference>
<accession>A0AAW1MGR0</accession>
<evidence type="ECO:0000256" key="8">
    <source>
        <dbReference type="ARBA" id="ARBA00022840"/>
    </source>
</evidence>
<dbReference type="GO" id="GO:0006071">
    <property type="term" value="P:glycerol metabolic process"/>
    <property type="evidence" value="ECO:0007669"/>
    <property type="project" value="UniProtKB-KW"/>
</dbReference>
<protein>
    <recommendedName>
        <fullName evidence="11">Probable glycerol kinase</fullName>
        <ecNumber evidence="3">2.7.1.30</ecNumber>
    </recommendedName>
    <alternativeName>
        <fullName evidence="9">ATP:glycerol 3-phosphotransferase</fullName>
    </alternativeName>
</protein>
<reference evidence="15 16" key="1">
    <citation type="journal article" date="2024" name="BMC Genomics">
        <title>De novo assembly and annotation of Popillia japonica's genome with initial clues to its potential as an invasive pest.</title>
        <authorList>
            <person name="Cucini C."/>
            <person name="Boschi S."/>
            <person name="Funari R."/>
            <person name="Cardaioli E."/>
            <person name="Iannotti N."/>
            <person name="Marturano G."/>
            <person name="Paoli F."/>
            <person name="Bruttini M."/>
            <person name="Carapelli A."/>
            <person name="Frati F."/>
            <person name="Nardi F."/>
        </authorList>
    </citation>
    <scope>NUCLEOTIDE SEQUENCE [LARGE SCALE GENOMIC DNA]</scope>
    <source>
        <strain evidence="15">DMR45628</strain>
    </source>
</reference>
<dbReference type="InterPro" id="IPR042018">
    <property type="entry name" value="GK1-3_metazoan-type"/>
</dbReference>
<dbReference type="GO" id="GO:0005739">
    <property type="term" value="C:mitochondrion"/>
    <property type="evidence" value="ECO:0007669"/>
    <property type="project" value="TreeGrafter"/>
</dbReference>